<evidence type="ECO:0000313" key="5">
    <source>
        <dbReference type="EMBL" id="KAK2714765.1"/>
    </source>
</evidence>
<gene>
    <name evidence="5" type="ORF">QYM36_009101</name>
</gene>
<name>A0AA88LB17_ARTSF</name>
<dbReference type="GO" id="GO:0004198">
    <property type="term" value="F:calcium-dependent cysteine-type endopeptidase activity"/>
    <property type="evidence" value="ECO:0007669"/>
    <property type="project" value="InterPro"/>
</dbReference>
<sequence>MGNLGNFKNQRITWRRPHEICSDGMKPQFLVGDSTRLNGKGLQGGRCWLVAAMISLSLNPVQFKKIIPEDQSFDYGEYAGIFRFRLWQYGQWQNVIIDDRLPTLLNSDEIIYAHSQEKEAFGVHCWRRRMPSCIGAMTPLMVATNPKPWRTLLGD</sequence>
<dbReference type="PROSITE" id="PS50203">
    <property type="entry name" value="CALPAIN_CAT"/>
    <property type="match status" value="1"/>
</dbReference>
<dbReference type="AlphaFoldDB" id="A0AA88LB17"/>
<dbReference type="GO" id="GO:0005737">
    <property type="term" value="C:cytoplasm"/>
    <property type="evidence" value="ECO:0007669"/>
    <property type="project" value="TreeGrafter"/>
</dbReference>
<comment type="similarity">
    <text evidence="1">Belongs to the peptidase C2 family.</text>
</comment>
<comment type="caution">
    <text evidence="5">The sequence shown here is derived from an EMBL/GenBank/DDBJ whole genome shotgun (WGS) entry which is preliminary data.</text>
</comment>
<dbReference type="InterPro" id="IPR038765">
    <property type="entry name" value="Papain-like_cys_pep_sf"/>
</dbReference>
<dbReference type="EMBL" id="JAVRJZ010000013">
    <property type="protein sequence ID" value="KAK2714765.1"/>
    <property type="molecule type" value="Genomic_DNA"/>
</dbReference>
<evidence type="ECO:0000256" key="2">
    <source>
        <dbReference type="PIRSR" id="PIRSR622684-1"/>
    </source>
</evidence>
<keyword evidence="6" id="KW-1185">Reference proteome</keyword>
<dbReference type="Proteomes" id="UP001187531">
    <property type="component" value="Unassembled WGS sequence"/>
</dbReference>
<comment type="caution">
    <text evidence="3">Lacks conserved residue(s) required for the propagation of feature annotation.</text>
</comment>
<dbReference type="SMART" id="SM00230">
    <property type="entry name" value="CysPc"/>
    <property type="match status" value="1"/>
</dbReference>
<evidence type="ECO:0000256" key="3">
    <source>
        <dbReference type="PROSITE-ProRule" id="PRU00239"/>
    </source>
</evidence>
<evidence type="ECO:0000313" key="6">
    <source>
        <dbReference type="Proteomes" id="UP001187531"/>
    </source>
</evidence>
<protein>
    <recommendedName>
        <fullName evidence="4">Calpain catalytic domain-containing protein</fullName>
    </recommendedName>
</protein>
<proteinExistence type="inferred from homology"/>
<dbReference type="PANTHER" id="PTHR10183">
    <property type="entry name" value="CALPAIN"/>
    <property type="match status" value="1"/>
</dbReference>
<evidence type="ECO:0000259" key="4">
    <source>
        <dbReference type="PROSITE" id="PS50203"/>
    </source>
</evidence>
<dbReference type="GO" id="GO:0006508">
    <property type="term" value="P:proteolysis"/>
    <property type="evidence" value="ECO:0007669"/>
    <property type="project" value="InterPro"/>
</dbReference>
<reference evidence="5" key="1">
    <citation type="submission" date="2023-07" db="EMBL/GenBank/DDBJ databases">
        <title>Chromosome-level genome assembly of Artemia franciscana.</title>
        <authorList>
            <person name="Jo E."/>
        </authorList>
    </citation>
    <scope>NUCLEOTIDE SEQUENCE</scope>
    <source>
        <tissue evidence="5">Whole body</tissue>
    </source>
</reference>
<feature type="domain" description="Calpain catalytic" evidence="4">
    <location>
        <begin position="1"/>
        <end position="155"/>
    </location>
</feature>
<accession>A0AA88LB17</accession>
<dbReference type="InterPro" id="IPR001300">
    <property type="entry name" value="Peptidase_C2_calpain_cat"/>
</dbReference>
<dbReference type="PRINTS" id="PR00704">
    <property type="entry name" value="CALPAIN"/>
</dbReference>
<dbReference type="PANTHER" id="PTHR10183:SF433">
    <property type="entry name" value="CALPAIN-A-RELATED"/>
    <property type="match status" value="1"/>
</dbReference>
<evidence type="ECO:0000256" key="1">
    <source>
        <dbReference type="ARBA" id="ARBA00007623"/>
    </source>
</evidence>
<dbReference type="Pfam" id="PF00648">
    <property type="entry name" value="Peptidase_C2"/>
    <property type="match status" value="1"/>
</dbReference>
<feature type="active site" evidence="2">
    <location>
        <position position="47"/>
    </location>
</feature>
<dbReference type="SUPFAM" id="SSF54001">
    <property type="entry name" value="Cysteine proteinases"/>
    <property type="match status" value="1"/>
</dbReference>
<dbReference type="InterPro" id="IPR022684">
    <property type="entry name" value="Calpain_cysteine_protease"/>
</dbReference>
<organism evidence="5 6">
    <name type="scientific">Artemia franciscana</name>
    <name type="common">Brine shrimp</name>
    <name type="synonym">Artemia sanfranciscana</name>
    <dbReference type="NCBI Taxonomy" id="6661"/>
    <lineage>
        <taxon>Eukaryota</taxon>
        <taxon>Metazoa</taxon>
        <taxon>Ecdysozoa</taxon>
        <taxon>Arthropoda</taxon>
        <taxon>Crustacea</taxon>
        <taxon>Branchiopoda</taxon>
        <taxon>Anostraca</taxon>
        <taxon>Artemiidae</taxon>
        <taxon>Artemia</taxon>
    </lineage>
</organism>